<sequence>MDMVRSMLKATLAIANSIYKLQTRPILLQHLGGQGHGHGAQHGEQLATNTHGAPGTQQQLAATHGTQHGPQAGTQHGAQHGEQHGPQGGEQHDFGILVFEWLFELFRSKNQHDFGILVFEWLFELFRSKNTLNFEKVAEHLGLFGCKNSSQPTL</sequence>
<dbReference type="EMBL" id="JASPKY010000036">
    <property type="protein sequence ID" value="KAK9746860.1"/>
    <property type="molecule type" value="Genomic_DNA"/>
</dbReference>
<evidence type="ECO:0000313" key="2">
    <source>
        <dbReference type="EMBL" id="KAK9746860.1"/>
    </source>
</evidence>
<accession>A0AAW1MH37</accession>
<organism evidence="2 3">
    <name type="scientific">Popillia japonica</name>
    <name type="common">Japanese beetle</name>
    <dbReference type="NCBI Taxonomy" id="7064"/>
    <lineage>
        <taxon>Eukaryota</taxon>
        <taxon>Metazoa</taxon>
        <taxon>Ecdysozoa</taxon>
        <taxon>Arthropoda</taxon>
        <taxon>Hexapoda</taxon>
        <taxon>Insecta</taxon>
        <taxon>Pterygota</taxon>
        <taxon>Neoptera</taxon>
        <taxon>Endopterygota</taxon>
        <taxon>Coleoptera</taxon>
        <taxon>Polyphaga</taxon>
        <taxon>Scarabaeiformia</taxon>
        <taxon>Scarabaeidae</taxon>
        <taxon>Rutelinae</taxon>
        <taxon>Popillia</taxon>
    </lineage>
</organism>
<gene>
    <name evidence="2" type="ORF">QE152_g5780</name>
</gene>
<dbReference type="Proteomes" id="UP001458880">
    <property type="component" value="Unassembled WGS sequence"/>
</dbReference>
<name>A0AAW1MH37_POPJA</name>
<feature type="compositionally biased region" description="Low complexity" evidence="1">
    <location>
        <begin position="64"/>
        <end position="80"/>
    </location>
</feature>
<keyword evidence="3" id="KW-1185">Reference proteome</keyword>
<evidence type="ECO:0000256" key="1">
    <source>
        <dbReference type="SAM" id="MobiDB-lite"/>
    </source>
</evidence>
<evidence type="ECO:0000313" key="3">
    <source>
        <dbReference type="Proteomes" id="UP001458880"/>
    </source>
</evidence>
<protein>
    <submittedName>
        <fullName evidence="2">Uncharacterized protein</fullName>
    </submittedName>
</protein>
<comment type="caution">
    <text evidence="2">The sequence shown here is derived from an EMBL/GenBank/DDBJ whole genome shotgun (WGS) entry which is preliminary data.</text>
</comment>
<feature type="compositionally biased region" description="Polar residues" evidence="1">
    <location>
        <begin position="47"/>
        <end position="61"/>
    </location>
</feature>
<reference evidence="2 3" key="1">
    <citation type="journal article" date="2024" name="BMC Genomics">
        <title>De novo assembly and annotation of Popillia japonica's genome with initial clues to its potential as an invasive pest.</title>
        <authorList>
            <person name="Cucini C."/>
            <person name="Boschi S."/>
            <person name="Funari R."/>
            <person name="Cardaioli E."/>
            <person name="Iannotti N."/>
            <person name="Marturano G."/>
            <person name="Paoli F."/>
            <person name="Bruttini M."/>
            <person name="Carapelli A."/>
            <person name="Frati F."/>
            <person name="Nardi F."/>
        </authorList>
    </citation>
    <scope>NUCLEOTIDE SEQUENCE [LARGE SCALE GENOMIC DNA]</scope>
    <source>
        <strain evidence="2">DMR45628</strain>
    </source>
</reference>
<dbReference type="AlphaFoldDB" id="A0AAW1MH37"/>
<feature type="region of interest" description="Disordered" evidence="1">
    <location>
        <begin position="32"/>
        <end position="89"/>
    </location>
</feature>
<proteinExistence type="predicted"/>